<feature type="compositionally biased region" description="Basic and acidic residues" evidence="2">
    <location>
        <begin position="737"/>
        <end position="751"/>
    </location>
</feature>
<evidence type="ECO:0000313" key="5">
    <source>
        <dbReference type="EMBL" id="KPI95390.1"/>
    </source>
</evidence>
<sequence>MVLNAAVQMLREADELKQKILKFSSGTSMLQDRSLWTTQQQLQNVYQKILMLDLDYALDKKVEQDLWNVGFKQQIEALQAISKDRKNPLRSEGQAMLSWVLQAAAGFYLCLLHQICATFKLDLPFRRRASLLGSVEAWGPGASAAPAAARYASQHCLVHLGDLARYRQQLRVAHTFYRHALAVSPHSGQPYNQLALVAWRRGRRLAAVYWHVRSLLVRAPFPPAPVNLARTLEAASRDMKEGPPLPVLPGLTNNVSHISESRTERLDAHSYVTELIRAINYIHTVEQLDAATTLVNTLNTSLTPLIATDSFESMTLVKMSCVLIWLVQSSSEDLSSESALSEDEAVAARLAASLAANAMLALLLPAYTAPEPPKKALPALKVWLQWAAAGRGAGRGGALQGAAWRARPQLWPALAHTLTALLPRASALPADLYDTVPLPEDEELHGFLPLEEAFKGLKFSYHTTWDTYGGRLPDIDTGQDGDTGSPSSIAASCFSSEPELEDKVRAHRLVALGKQLAEQHAEHFTCETEEDGTVRFSASAVGGEQLRRALAELSAAAEMGVGRGAAGGGADDSEDEAPPPPPPIIISEADFREKVREKRVGILKPQGSLERAREERAREERAIVQEELLPLEIEEESSKSEDKKEGRKARINIAMAAIMRKQEETNKQVKFASPPPTPDSLTEGSESGTKDTDKLKVLQPKAIKSLSNLPLGRKTGGILSLKDKSAGYPHLVNTDPEPPKKTEKDEKKDPKPNNNANQNSQQSYPQKWQDHPQQNWTVQTPPYSEPRVGFQKTYGIQSAGLSYNPNYQSAPGFGQGIRLPVVNPKEIDVRTAALQKQNSRPELFQEGHKFANHVYQMSSDKKNFLNDLPPRFANQYRYWHNAPDTQPNENKFRDENFTNNATFEPQPLRSWPAPQPEYPQPMTWWKPENSQVFNANFSAPMNVQPNFYSPSPITSNTPNPYLNLTYNQNQAQKPDNVNPNWQATIGQAQMPTLQNLVTSPNFSGALNNFGSYGGGAGAGAGAGVGYDAAMYPQFANKLAFPPAAPPPPPHTHKLDKPYPGKDVDDAINFGANVLDLQQRNINYNNMNQDVGAANTLDQVNESGAAGVCAGGAGNTYSLFSAASEPAAWPQRHPHQSLWSGPGPSPLERLLEQQKQMQPPAKQ</sequence>
<dbReference type="InterPro" id="IPR018834">
    <property type="entry name" value="DNA/RNA-bd_Est1-type"/>
</dbReference>
<name>A0A194PW79_PAPXU</name>
<dbReference type="EMBL" id="KQ459596">
    <property type="protein sequence ID" value="KPI95390.1"/>
    <property type="molecule type" value="Genomic_DNA"/>
</dbReference>
<evidence type="ECO:0000259" key="4">
    <source>
        <dbReference type="Pfam" id="PF10374"/>
    </source>
</evidence>
<dbReference type="GO" id="GO:0005697">
    <property type="term" value="C:telomerase holoenzyme complex"/>
    <property type="evidence" value="ECO:0007669"/>
    <property type="project" value="TreeGrafter"/>
</dbReference>
<dbReference type="SUPFAM" id="SSF48452">
    <property type="entry name" value="TPR-like"/>
    <property type="match status" value="1"/>
</dbReference>
<feature type="region of interest" description="Disordered" evidence="2">
    <location>
        <begin position="660"/>
        <end position="784"/>
    </location>
</feature>
<feature type="domain" description="Telomerase activating protein Est1-like N-terminal" evidence="4">
    <location>
        <begin position="61"/>
        <end position="170"/>
    </location>
</feature>
<feature type="compositionally biased region" description="Polar residues" evidence="2">
    <location>
        <begin position="756"/>
        <end position="782"/>
    </location>
</feature>
<dbReference type="PANTHER" id="PTHR15696">
    <property type="entry name" value="SMG-7 SUPPRESSOR WITH MORPHOLOGICAL EFFECT ON GENITALIA PROTEIN 7"/>
    <property type="match status" value="1"/>
</dbReference>
<feature type="region of interest" description="Disordered" evidence="2">
    <location>
        <begin position="1124"/>
        <end position="1162"/>
    </location>
</feature>
<dbReference type="Proteomes" id="UP000053268">
    <property type="component" value="Unassembled WGS sequence"/>
</dbReference>
<dbReference type="InterPro" id="IPR019458">
    <property type="entry name" value="Est1-like_N"/>
</dbReference>
<keyword evidence="1" id="KW-0866">Nonsense-mediated mRNA decay</keyword>
<evidence type="ECO:0000313" key="6">
    <source>
        <dbReference type="Proteomes" id="UP000053268"/>
    </source>
</evidence>
<dbReference type="Gene3D" id="1.25.40.10">
    <property type="entry name" value="Tetratricopeptide repeat domain"/>
    <property type="match status" value="1"/>
</dbReference>
<dbReference type="InterPro" id="IPR045153">
    <property type="entry name" value="Est1/Ebs1-like"/>
</dbReference>
<dbReference type="GO" id="GO:0042162">
    <property type="term" value="F:telomeric DNA binding"/>
    <property type="evidence" value="ECO:0007669"/>
    <property type="project" value="TreeGrafter"/>
</dbReference>
<evidence type="ECO:0000256" key="1">
    <source>
        <dbReference type="ARBA" id="ARBA00023161"/>
    </source>
</evidence>
<feature type="region of interest" description="Disordered" evidence="2">
    <location>
        <begin position="562"/>
        <end position="588"/>
    </location>
</feature>
<evidence type="ECO:0000259" key="3">
    <source>
        <dbReference type="Pfam" id="PF10373"/>
    </source>
</evidence>
<accession>A0A194PW79</accession>
<dbReference type="Pfam" id="PF10373">
    <property type="entry name" value="EST1_DNA_bind"/>
    <property type="match status" value="1"/>
</dbReference>
<dbReference type="GO" id="GO:0000184">
    <property type="term" value="P:nuclear-transcribed mRNA catabolic process, nonsense-mediated decay"/>
    <property type="evidence" value="ECO:0007669"/>
    <property type="project" value="UniProtKB-KW"/>
</dbReference>
<dbReference type="GO" id="GO:0070034">
    <property type="term" value="F:telomerase RNA binding"/>
    <property type="evidence" value="ECO:0007669"/>
    <property type="project" value="TreeGrafter"/>
</dbReference>
<gene>
    <name evidence="5" type="ORF">RR46_08849</name>
</gene>
<protein>
    <submittedName>
        <fullName evidence="5">Protein SMG7</fullName>
    </submittedName>
</protein>
<keyword evidence="6" id="KW-1185">Reference proteome</keyword>
<dbReference type="Pfam" id="PF10374">
    <property type="entry name" value="EST1"/>
    <property type="match status" value="1"/>
</dbReference>
<dbReference type="STRING" id="66420.A0A194PW79"/>
<dbReference type="AlphaFoldDB" id="A0A194PW79"/>
<evidence type="ECO:0000256" key="2">
    <source>
        <dbReference type="SAM" id="MobiDB-lite"/>
    </source>
</evidence>
<reference evidence="5 6" key="1">
    <citation type="journal article" date="2015" name="Nat. Commun.">
        <title>Outbred genome sequencing and CRISPR/Cas9 gene editing in butterflies.</title>
        <authorList>
            <person name="Li X."/>
            <person name="Fan D."/>
            <person name="Zhang W."/>
            <person name="Liu G."/>
            <person name="Zhang L."/>
            <person name="Zhao L."/>
            <person name="Fang X."/>
            <person name="Chen L."/>
            <person name="Dong Y."/>
            <person name="Chen Y."/>
            <person name="Ding Y."/>
            <person name="Zhao R."/>
            <person name="Feng M."/>
            <person name="Zhu Y."/>
            <person name="Feng Y."/>
            <person name="Jiang X."/>
            <person name="Zhu D."/>
            <person name="Xiang H."/>
            <person name="Feng X."/>
            <person name="Li S."/>
            <person name="Wang J."/>
            <person name="Zhang G."/>
            <person name="Kronforst M.R."/>
            <person name="Wang W."/>
        </authorList>
    </citation>
    <scope>NUCLEOTIDE SEQUENCE [LARGE SCALE GENOMIC DNA]</scope>
    <source>
        <strain evidence="5">Ya'a_city_454_Px</strain>
        <tissue evidence="5">Whole body</tissue>
    </source>
</reference>
<proteinExistence type="predicted"/>
<organism evidence="5 6">
    <name type="scientific">Papilio xuthus</name>
    <name type="common">Asian swallowtail butterfly</name>
    <dbReference type="NCBI Taxonomy" id="66420"/>
    <lineage>
        <taxon>Eukaryota</taxon>
        <taxon>Metazoa</taxon>
        <taxon>Ecdysozoa</taxon>
        <taxon>Arthropoda</taxon>
        <taxon>Hexapoda</taxon>
        <taxon>Insecta</taxon>
        <taxon>Pterygota</taxon>
        <taxon>Neoptera</taxon>
        <taxon>Endopterygota</taxon>
        <taxon>Lepidoptera</taxon>
        <taxon>Glossata</taxon>
        <taxon>Ditrysia</taxon>
        <taxon>Papilionoidea</taxon>
        <taxon>Papilionidae</taxon>
        <taxon>Papilioninae</taxon>
        <taxon>Papilio</taxon>
    </lineage>
</organism>
<dbReference type="InterPro" id="IPR011990">
    <property type="entry name" value="TPR-like_helical_dom_sf"/>
</dbReference>
<feature type="domain" description="DNA/RNA-binding" evidence="3">
    <location>
        <begin position="173"/>
        <end position="453"/>
    </location>
</feature>
<dbReference type="PANTHER" id="PTHR15696:SF5">
    <property type="entry name" value="NONSENSE-MEDIATED MRNA DECAY FACTOR SMG7"/>
    <property type="match status" value="1"/>
</dbReference>